<dbReference type="EMBL" id="ASGZ01000033">
    <property type="protein sequence ID" value="ESP88208.1"/>
    <property type="molecule type" value="Genomic_DNA"/>
</dbReference>
<protein>
    <submittedName>
        <fullName evidence="1">Uncharacterized protein</fullName>
    </submittedName>
</protein>
<accession>V4HDP9</accession>
<comment type="caution">
    <text evidence="1">The sequence shown here is derived from an EMBL/GenBank/DDBJ whole genome shotgun (WGS) entry which is preliminary data.</text>
</comment>
<gene>
    <name evidence="1" type="ORF">K933_10370</name>
</gene>
<evidence type="ECO:0000313" key="1">
    <source>
        <dbReference type="EMBL" id="ESP88208.1"/>
    </source>
</evidence>
<name>V4HDP9_9EURY</name>
<organism evidence="1 2">
    <name type="scientific">Candidatus Halobonum tyrrellensis G22</name>
    <dbReference type="NCBI Taxonomy" id="1324957"/>
    <lineage>
        <taxon>Archaea</taxon>
        <taxon>Methanobacteriati</taxon>
        <taxon>Methanobacteriota</taxon>
        <taxon>Stenosarchaea group</taxon>
        <taxon>Halobacteria</taxon>
        <taxon>Halobacteriales</taxon>
        <taxon>Haloferacaceae</taxon>
        <taxon>Candidatus Halobonum</taxon>
    </lineage>
</organism>
<sequence>MTHELDDLRPVELLWILSEEGDQSWTRKSSLQAALISMSMRGLIRPEGDGEGFRPTADAHLDEDADLRPYEVEIRDAIVGIDDGERMVNAVYEYDFEADLRHRGFYRRREEQKSLLFGLITWTETVGVSTDRCAAVLDELDRVRDDLADAVERGRVRPEQVPMVYAFPDAEFSGEFAARSDELVVDIEELNDEGVADIDVDEMVSAPYPRGTLAASGSAGGMGSPATCATVSDSTAADAVAACDTGVGVGDFGDTGASGGEM</sequence>
<dbReference type="AlphaFoldDB" id="V4HDP9"/>
<reference evidence="1 2" key="1">
    <citation type="journal article" date="2013" name="Genome Announc.">
        <title>Draft Genome Sequence of 'Candidatus Halobonum tyrrellensis' Strain G22, Isolated from the Hypersaline Waters of Lake Tyrrell, Australia.</title>
        <authorList>
            <person name="Ugalde J.A."/>
            <person name="Narasingarao P."/>
            <person name="Kuo S."/>
            <person name="Podell S."/>
            <person name="Allen E.E."/>
        </authorList>
    </citation>
    <scope>NUCLEOTIDE SEQUENCE [LARGE SCALE GENOMIC DNA]</scope>
    <source>
        <strain evidence="1 2">G22</strain>
    </source>
</reference>
<keyword evidence="2" id="KW-1185">Reference proteome</keyword>
<proteinExistence type="predicted"/>
<evidence type="ECO:0000313" key="2">
    <source>
        <dbReference type="Proteomes" id="UP000017840"/>
    </source>
</evidence>
<dbReference type="Proteomes" id="UP000017840">
    <property type="component" value="Unassembled WGS sequence"/>
</dbReference>
<dbReference type="RefSeq" id="WP_023394657.1">
    <property type="nucleotide sequence ID" value="NZ_ASGZ01000033.1"/>
</dbReference>